<keyword evidence="2" id="KW-1185">Reference proteome</keyword>
<reference key="2">
    <citation type="submission" date="2011-05" db="EMBL/GenBank/DDBJ databases">
        <title>The Genome Sequence of Magnaporthe oryzae 70-15.</title>
        <authorList>
            <consortium name="The Broad Institute Genome Sequencing Platform"/>
            <person name="Ma L.-J."/>
            <person name="Dead R."/>
            <person name="Young S.K."/>
            <person name="Zeng Q."/>
            <person name="Gargeya S."/>
            <person name="Fitzgerald M."/>
            <person name="Haas B."/>
            <person name="Abouelleil A."/>
            <person name="Alvarado L."/>
            <person name="Arachchi H.M."/>
            <person name="Berlin A."/>
            <person name="Brown A."/>
            <person name="Chapman S.B."/>
            <person name="Chen Z."/>
            <person name="Dunbar C."/>
            <person name="Freedman E."/>
            <person name="Gearin G."/>
            <person name="Gellesch M."/>
            <person name="Goldberg J."/>
            <person name="Griggs A."/>
            <person name="Gujja S."/>
            <person name="Heiman D."/>
            <person name="Howarth C."/>
            <person name="Larson L."/>
            <person name="Lui A."/>
            <person name="MacDonald P.J.P."/>
            <person name="Mehta T."/>
            <person name="Montmayeur A."/>
            <person name="Murphy C."/>
            <person name="Neiman D."/>
            <person name="Pearson M."/>
            <person name="Priest M."/>
            <person name="Roberts A."/>
            <person name="Saif S."/>
            <person name="Shea T."/>
            <person name="Shenoy N."/>
            <person name="Sisk P."/>
            <person name="Stolte C."/>
            <person name="Sykes S."/>
            <person name="Yandava C."/>
            <person name="Wortman J."/>
            <person name="Nusbaum C."/>
            <person name="Birren B."/>
        </authorList>
    </citation>
    <scope>NUCLEOTIDE SEQUENCE</scope>
    <source>
        <strain>70-15</strain>
    </source>
</reference>
<dbReference type="GeneID" id="12985497"/>
<dbReference type="AlphaFoldDB" id="G4MX50"/>
<evidence type="ECO:0000313" key="2">
    <source>
        <dbReference type="Proteomes" id="UP000009058"/>
    </source>
</evidence>
<dbReference type="VEuPathDB" id="FungiDB:MGG_15338"/>
<name>G4MX50_PYRO7</name>
<reference evidence="1 2" key="1">
    <citation type="journal article" date="2005" name="Nature">
        <title>The genome sequence of the rice blast fungus Magnaporthe grisea.</title>
        <authorList>
            <person name="Dean R.A."/>
            <person name="Talbot N.J."/>
            <person name="Ebbole D.J."/>
            <person name="Farman M.L."/>
            <person name="Mitchell T.K."/>
            <person name="Orbach M.J."/>
            <person name="Thon M."/>
            <person name="Kulkarni R."/>
            <person name="Xu J.R."/>
            <person name="Pan H."/>
            <person name="Read N.D."/>
            <person name="Lee Y.H."/>
            <person name="Carbone I."/>
            <person name="Brown D."/>
            <person name="Oh Y.Y."/>
            <person name="Donofrio N."/>
            <person name="Jeong J.S."/>
            <person name="Soanes D.M."/>
            <person name="Djonovic S."/>
            <person name="Kolomiets E."/>
            <person name="Rehmeyer C."/>
            <person name="Li W."/>
            <person name="Harding M."/>
            <person name="Kim S."/>
            <person name="Lebrun M.H."/>
            <person name="Bohnert H."/>
            <person name="Coughlan S."/>
            <person name="Butler J."/>
            <person name="Calvo S."/>
            <person name="Ma L.J."/>
            <person name="Nicol R."/>
            <person name="Purcell S."/>
            <person name="Nusbaum C."/>
            <person name="Galagan J.E."/>
            <person name="Birren B.W."/>
        </authorList>
    </citation>
    <scope>NUCLEOTIDE SEQUENCE [LARGE SCALE GENOMIC DNA]</scope>
    <source>
        <strain evidence="2">70-15 / ATCC MYA-4617 / FGSC 8958</strain>
    </source>
</reference>
<accession>G4MX50</accession>
<dbReference type="HOGENOM" id="CLU_2306659_0_0_1"/>
<dbReference type="InParanoid" id="G4MX50"/>
<proteinExistence type="predicted"/>
<dbReference type="Proteomes" id="UP000009058">
    <property type="component" value="Chromosome 2"/>
</dbReference>
<protein>
    <submittedName>
        <fullName evidence="1">Uncharacterized protein</fullName>
    </submittedName>
</protein>
<dbReference type="KEGG" id="mgr:MGG_15338"/>
<gene>
    <name evidence="1" type="ORF">MGG_15338</name>
</gene>
<evidence type="ECO:0000313" key="1">
    <source>
        <dbReference type="EMBL" id="EHA55148.1"/>
    </source>
</evidence>
<dbReference type="EMBL" id="CM001232">
    <property type="protein sequence ID" value="EHA55148.1"/>
    <property type="molecule type" value="Genomic_DNA"/>
</dbReference>
<dbReference type="RefSeq" id="XP_003714955.1">
    <property type="nucleotide sequence ID" value="XM_003714907.1"/>
</dbReference>
<organism evidence="1 2">
    <name type="scientific">Pyricularia oryzae (strain 70-15 / ATCC MYA-4617 / FGSC 8958)</name>
    <name type="common">Rice blast fungus</name>
    <name type="synonym">Magnaporthe oryzae</name>
    <dbReference type="NCBI Taxonomy" id="242507"/>
    <lineage>
        <taxon>Eukaryota</taxon>
        <taxon>Fungi</taxon>
        <taxon>Dikarya</taxon>
        <taxon>Ascomycota</taxon>
        <taxon>Pezizomycotina</taxon>
        <taxon>Sordariomycetes</taxon>
        <taxon>Sordariomycetidae</taxon>
        <taxon>Magnaporthales</taxon>
        <taxon>Pyriculariaceae</taxon>
        <taxon>Pyricularia</taxon>
    </lineage>
</organism>
<sequence>MSWKHVIVSKTARLPFWANYANYPLPLWTQTTTEPPLSESIDFVGAFSVGRAPMFRPNATMIYLGFYPPYAKRLVLVHTVCPIKLIRLPTSSLRLRREPR</sequence>